<comment type="caution">
    <text evidence="1">The sequence shown here is derived from an EMBL/GenBank/DDBJ whole genome shotgun (WGS) entry which is preliminary data.</text>
</comment>
<name>A0A562IV99_9ACTN</name>
<keyword evidence="2" id="KW-1185">Reference proteome</keyword>
<evidence type="ECO:0008006" key="3">
    <source>
        <dbReference type="Google" id="ProtNLM"/>
    </source>
</evidence>
<evidence type="ECO:0000313" key="1">
    <source>
        <dbReference type="EMBL" id="TWH74951.1"/>
    </source>
</evidence>
<dbReference type="PROSITE" id="PS51257">
    <property type="entry name" value="PROKAR_LIPOPROTEIN"/>
    <property type="match status" value="1"/>
</dbReference>
<dbReference type="OrthoDB" id="5182279at2"/>
<evidence type="ECO:0000313" key="2">
    <source>
        <dbReference type="Proteomes" id="UP000321490"/>
    </source>
</evidence>
<dbReference type="RefSeq" id="WP_153359394.1">
    <property type="nucleotide sequence ID" value="NZ_JABGDC010000067.1"/>
</dbReference>
<sequence>MSSPRRPVSLLRALVVGLVLVLLAGCSSDSDTPRPPGDPVSDAESQVLAQVLARNVEEGGADFVVTAPYADGAVLTLTGEVDFTQPAGRAQAVTTFDDGRPDDTRTLFFTDESIWFGDVPGLAEAVAQANLPEVSYVRRPLGGEATAGNASLVDVLLTMVLRLASDQEQDPRSFSGYTWQSSELIDGELASRFSNGQGTTVAVAADSELLVQYIGRITDQEFDVTITLSDHGPVEITLPSDEETLSATEYPEIAAALGV</sequence>
<organism evidence="1 2">
    <name type="scientific">Modestobacter roseus</name>
    <dbReference type="NCBI Taxonomy" id="1181884"/>
    <lineage>
        <taxon>Bacteria</taxon>
        <taxon>Bacillati</taxon>
        <taxon>Actinomycetota</taxon>
        <taxon>Actinomycetes</taxon>
        <taxon>Geodermatophilales</taxon>
        <taxon>Geodermatophilaceae</taxon>
        <taxon>Modestobacter</taxon>
    </lineage>
</organism>
<protein>
    <recommendedName>
        <fullName evidence="3">Lipoprotein LprG</fullName>
    </recommendedName>
</protein>
<proteinExistence type="predicted"/>
<gene>
    <name evidence="1" type="ORF">JD78_03498</name>
</gene>
<reference evidence="1 2" key="1">
    <citation type="submission" date="2019-07" db="EMBL/GenBank/DDBJ databases">
        <title>R&amp;d 2014.</title>
        <authorList>
            <person name="Klenk H.-P."/>
        </authorList>
    </citation>
    <scope>NUCLEOTIDE SEQUENCE [LARGE SCALE GENOMIC DNA]</scope>
    <source>
        <strain evidence="1 2">DSM 45764</strain>
    </source>
</reference>
<accession>A0A562IV99</accession>
<dbReference type="EMBL" id="VLKF01000001">
    <property type="protein sequence ID" value="TWH74951.1"/>
    <property type="molecule type" value="Genomic_DNA"/>
</dbReference>
<dbReference type="Proteomes" id="UP000321490">
    <property type="component" value="Unassembled WGS sequence"/>
</dbReference>
<dbReference type="AlphaFoldDB" id="A0A562IV99"/>